<comment type="caution">
    <text evidence="2">The sequence shown here is derived from an EMBL/GenBank/DDBJ whole genome shotgun (WGS) entry which is preliminary data.</text>
</comment>
<evidence type="ECO:0000313" key="3">
    <source>
        <dbReference type="Proteomes" id="UP000609064"/>
    </source>
</evidence>
<proteinExistence type="predicted"/>
<dbReference type="Gene3D" id="2.60.40.10">
    <property type="entry name" value="Immunoglobulins"/>
    <property type="match status" value="1"/>
</dbReference>
<reference evidence="2" key="1">
    <citation type="journal article" date="2014" name="Int. J. Syst. Evol. Microbiol.">
        <title>Complete genome sequence of Corynebacterium casei LMG S-19264T (=DSM 44701T), isolated from a smear-ripened cheese.</title>
        <authorList>
            <consortium name="US DOE Joint Genome Institute (JGI-PGF)"/>
            <person name="Walter F."/>
            <person name="Albersmeier A."/>
            <person name="Kalinowski J."/>
            <person name="Ruckert C."/>
        </authorList>
    </citation>
    <scope>NUCLEOTIDE SEQUENCE</scope>
    <source>
        <strain evidence="2">CGMCC 1.15958</strain>
    </source>
</reference>
<dbReference type="SUPFAM" id="SSF81296">
    <property type="entry name" value="E set domains"/>
    <property type="match status" value="1"/>
</dbReference>
<organism evidence="2 3">
    <name type="scientific">Emticicia aquatilis</name>
    <dbReference type="NCBI Taxonomy" id="1537369"/>
    <lineage>
        <taxon>Bacteria</taxon>
        <taxon>Pseudomonadati</taxon>
        <taxon>Bacteroidota</taxon>
        <taxon>Cytophagia</taxon>
        <taxon>Cytophagales</taxon>
        <taxon>Leadbetterellaceae</taxon>
        <taxon>Emticicia</taxon>
    </lineage>
</organism>
<dbReference type="InterPro" id="IPR031345">
    <property type="entry name" value="T9SS_Plug_N"/>
</dbReference>
<dbReference type="AlphaFoldDB" id="A0A917DPV0"/>
<dbReference type="Pfam" id="PF17116">
    <property type="entry name" value="T9SS_plug_1st"/>
    <property type="match status" value="1"/>
</dbReference>
<keyword evidence="3" id="KW-1185">Reference proteome</keyword>
<dbReference type="RefSeq" id="WP_188766141.1">
    <property type="nucleotide sequence ID" value="NZ_BMKK01000004.1"/>
</dbReference>
<evidence type="ECO:0000313" key="2">
    <source>
        <dbReference type="EMBL" id="GGD57595.1"/>
    </source>
</evidence>
<dbReference type="EMBL" id="BMKK01000004">
    <property type="protein sequence ID" value="GGD57595.1"/>
    <property type="molecule type" value="Genomic_DNA"/>
</dbReference>
<name>A0A917DPV0_9BACT</name>
<evidence type="ECO:0000259" key="1">
    <source>
        <dbReference type="Pfam" id="PF17116"/>
    </source>
</evidence>
<reference evidence="2" key="2">
    <citation type="submission" date="2020-09" db="EMBL/GenBank/DDBJ databases">
        <authorList>
            <person name="Sun Q."/>
            <person name="Zhou Y."/>
        </authorList>
    </citation>
    <scope>NUCLEOTIDE SEQUENCE</scope>
    <source>
        <strain evidence="2">CGMCC 1.15958</strain>
    </source>
</reference>
<gene>
    <name evidence="2" type="ORF">GCM10011514_22120</name>
</gene>
<protein>
    <recommendedName>
        <fullName evidence="1">Type 9 secretion system plug protein N-terminal domain-containing protein</fullName>
    </recommendedName>
</protein>
<accession>A0A917DPV0</accession>
<sequence length="428" mass="50661">MRKCLFIVFLLYQFVVFAQTKQLRFEDFTYEPNIKTVLLYPLVGDAHDASRTLNPPVLPLNDSKNLWLEFDDLNANYEQYHIKILHCTYDWKQSVLSEIEYMPEYNDLIVNDYQVSRTTKVPYYHYKIEIPKVLLSGNYLLVAWRGRRKDDIVFSKRFMVYETQVGAFGTIRQAQAPSKYKTHQQVDFEVNYGGYRLMSPRDELKIIIRQNFRWDKTVRNLKAFSVNEGMSKIEYRFFDDENVFPAGNEFRFFDSRSTNYKGQYIAQIKRGKEDEMWVSPQANRSETAYIESNDFDGNYVVDNREGTDGALDSDYVFMTFGLKTHELEAADEKVYVNGSFNDWRLDKTNEMVYDNNFGGYTATIRLKQGVYNYDFVTQKPNKTTDEVYFEGNFGETQNTYEIFIYHRPVTARAEKLVGYHTIDFNKRR</sequence>
<feature type="domain" description="Type 9 secretion system plug protein N-terminal" evidence="1">
    <location>
        <begin position="34"/>
        <end position="162"/>
    </location>
</feature>
<dbReference type="InterPro" id="IPR014756">
    <property type="entry name" value="Ig_E-set"/>
</dbReference>
<dbReference type="InterPro" id="IPR013783">
    <property type="entry name" value="Ig-like_fold"/>
</dbReference>
<dbReference type="Proteomes" id="UP000609064">
    <property type="component" value="Unassembled WGS sequence"/>
</dbReference>